<dbReference type="RefSeq" id="XP_067925532.1">
    <property type="nucleotide sequence ID" value="XM_068062492.1"/>
</dbReference>
<dbReference type="Proteomes" id="UP000221165">
    <property type="component" value="Unassembled WGS sequence"/>
</dbReference>
<proteinExistence type="predicted"/>
<evidence type="ECO:0000313" key="2">
    <source>
        <dbReference type="EMBL" id="PHJ23858.1"/>
    </source>
</evidence>
<dbReference type="VEuPathDB" id="ToxoDB:CSUI_002290"/>
<evidence type="ECO:0000256" key="1">
    <source>
        <dbReference type="SAM" id="MobiDB-lite"/>
    </source>
</evidence>
<feature type="compositionally biased region" description="Polar residues" evidence="1">
    <location>
        <begin position="208"/>
        <end position="240"/>
    </location>
</feature>
<feature type="region of interest" description="Disordered" evidence="1">
    <location>
        <begin position="184"/>
        <end position="247"/>
    </location>
</feature>
<accession>A0A2C6L8N5</accession>
<organism evidence="2 3">
    <name type="scientific">Cystoisospora suis</name>
    <dbReference type="NCBI Taxonomy" id="483139"/>
    <lineage>
        <taxon>Eukaryota</taxon>
        <taxon>Sar</taxon>
        <taxon>Alveolata</taxon>
        <taxon>Apicomplexa</taxon>
        <taxon>Conoidasida</taxon>
        <taxon>Coccidia</taxon>
        <taxon>Eucoccidiorida</taxon>
        <taxon>Eimeriorina</taxon>
        <taxon>Sarcocystidae</taxon>
        <taxon>Cystoisospora</taxon>
    </lineage>
</organism>
<dbReference type="OrthoDB" id="331545at2759"/>
<protein>
    <submittedName>
        <fullName evidence="2">Uncharacterized protein</fullName>
    </submittedName>
</protein>
<keyword evidence="3" id="KW-1185">Reference proteome</keyword>
<feature type="compositionally biased region" description="Low complexity" evidence="1">
    <location>
        <begin position="186"/>
        <end position="207"/>
    </location>
</feature>
<feature type="compositionally biased region" description="Basic and acidic residues" evidence="1">
    <location>
        <begin position="132"/>
        <end position="150"/>
    </location>
</feature>
<gene>
    <name evidence="2" type="ORF">CSUI_002290</name>
</gene>
<feature type="region of interest" description="Disordered" evidence="1">
    <location>
        <begin position="89"/>
        <end position="166"/>
    </location>
</feature>
<sequence length="715" mass="79042">MTNGRRARGVGVLSAVSSGDTARRFQDWAIAQAFYGEALRKARGRREKSTVYARIASLFLDSSSDPDLIAALEKRQHLLPRLERKSNRFASFSASQRRKAGETSKAKGEPHPEIWDGGGSRASAVATLNNEGEERGAHDDVARTHSRSGDKTVFSKSTGGHRDSDITLQEPLSFSFNRWRGPPVSPSSVEFSSSHSSSAFCSSSSSPRNATGNPLFASSSLRAKQKASSLPRHGSSQVHSSPPLEEERQEQKDCFIDNFSSLACRRGQDGFSNLQGGPNPSTTKGDTFLMFKAREYAVKSLRCNPSNFVGLYVSAMAEGLSCRWCSASVVALSSLNLLSRGRLFKRHSRELLFRYYPWTSPRNRLCSVSPSSSSFTGERCRQNLSSSFSSFLSSSDGSFSSPNGAQLSPLTSSSFSRLLPLSFRRGFLPSHVFVSSSLFAALSRAVHLKQKRKWRFLYSLPSAYNHTSLQRDSGKGENALGPSCTSERTTAADDFTCLRGVDEFQGGEGIQDQTSFFYHSSDRSPLRFPTMRKFCLSNSSSAGRLCSLFNSRNGSMIRHVYGDLKLLHMRSSLMAGYPMECLYSLCDFLYVMETTQWKRPETTDTSGLFTPCLLKLRSHTTEGKPSENVSLSAAACEGKEPTERGEETLLNSSWSNWILQAIFLGVQAVCEVQRVVVSKAHQCEREENRKLSSAAGGPFFTLDWKLCVFLSFWMK</sequence>
<reference evidence="2 3" key="1">
    <citation type="journal article" date="2017" name="Int. J. Parasitol.">
        <title>The genome of the protozoan parasite Cystoisospora suis and a reverse vaccinology approach to identify vaccine candidates.</title>
        <authorList>
            <person name="Palmieri N."/>
            <person name="Shrestha A."/>
            <person name="Ruttkowski B."/>
            <person name="Beck T."/>
            <person name="Vogl C."/>
            <person name="Tomley F."/>
            <person name="Blake D.P."/>
            <person name="Joachim A."/>
        </authorList>
    </citation>
    <scope>NUCLEOTIDE SEQUENCE [LARGE SCALE GENOMIC DNA]</scope>
    <source>
        <strain evidence="2 3">Wien I</strain>
    </source>
</reference>
<evidence type="ECO:0000313" key="3">
    <source>
        <dbReference type="Proteomes" id="UP000221165"/>
    </source>
</evidence>
<comment type="caution">
    <text evidence="2">The sequence shown here is derived from an EMBL/GenBank/DDBJ whole genome shotgun (WGS) entry which is preliminary data.</text>
</comment>
<feature type="compositionally biased region" description="Basic and acidic residues" evidence="1">
    <location>
        <begin position="99"/>
        <end position="114"/>
    </location>
</feature>
<dbReference type="GeneID" id="94425703"/>
<name>A0A2C6L8N5_9APIC</name>
<dbReference type="EMBL" id="MIGC01000972">
    <property type="protein sequence ID" value="PHJ23858.1"/>
    <property type="molecule type" value="Genomic_DNA"/>
</dbReference>
<dbReference type="AlphaFoldDB" id="A0A2C6L8N5"/>